<proteinExistence type="predicted"/>
<reference evidence="3" key="2">
    <citation type="submission" date="2020-05" db="EMBL/GenBank/DDBJ databases">
        <authorList>
            <person name="Kim H.-S."/>
            <person name="Proctor R.H."/>
            <person name="Brown D.W."/>
        </authorList>
    </citation>
    <scope>NUCLEOTIDE SEQUENCE</scope>
    <source>
        <strain evidence="3">NRRL 45417</strain>
    </source>
</reference>
<dbReference type="InterPro" id="IPR001810">
    <property type="entry name" value="F-box_dom"/>
</dbReference>
<dbReference type="OrthoDB" id="1918685at2759"/>
<feature type="region of interest" description="Disordered" evidence="1">
    <location>
        <begin position="566"/>
        <end position="599"/>
    </location>
</feature>
<protein>
    <recommendedName>
        <fullName evidence="2">F-box domain-containing protein</fullName>
    </recommendedName>
</protein>
<evidence type="ECO:0000259" key="2">
    <source>
        <dbReference type="Pfam" id="PF00646"/>
    </source>
</evidence>
<evidence type="ECO:0000313" key="3">
    <source>
        <dbReference type="EMBL" id="KAF4944632.1"/>
    </source>
</evidence>
<dbReference type="CDD" id="cd09917">
    <property type="entry name" value="F-box_SF"/>
    <property type="match status" value="1"/>
</dbReference>
<dbReference type="AlphaFoldDB" id="A0A8H4SRX3"/>
<feature type="domain" description="F-box" evidence="2">
    <location>
        <begin position="46"/>
        <end position="78"/>
    </location>
</feature>
<sequence length="599" mass="68001">MAENDRSLLAASRKDELDTLFASLSPFDILYLRKKISETTIILAGLEKLPPEMVCEILKYFDFDDYRACLAVSKSWKAKFGQKETMAQALHNFFPGLVPMNPSDHPQKLFSLELSKHLKWMHPYDSRTWTPWDLSTNHFFSRQSASAHSKGVPWPFLYNKGRLVWQLSTQIIIVDDIRKANRERFSPLASAMRGGRFQAAAVSDQFLVLLDLEPGLNKIHIAKMDTRDWAELTLPAGLDQAFIDLKKMFFVTTNGKIFSYSWRETLQEVDLSGIGHAFGPQPGSYGLAQVLPHPQHDDVFFAVWALSHPARDKNLCTLKVIKFKDGKIVATKTKAIPNPLQSPQPGCSEVNRVAITFSSRKSDDHGTYTLATYRFQGLEKRKLELCDCCDPKILKGDWNVITFNLFTESFAHYEFLSADPDLRWNGPRAMLYHHNAKRLGDAHFWKGDLVLASSITYDDLGPHNQPEYYTETHLETLRPLDRPTAPVPQWRPMRHIDPGQVLRTKVFQDDDFVIVPSLGGVALYKPEKQAPNAGTLFDHTLPSRELVRESLPLKFQFWQNARFIELKHEDNPEEEDDDSGGDDDGGEDEDGDGGGDGGY</sequence>
<dbReference type="SUPFAM" id="SSF81383">
    <property type="entry name" value="F-box domain"/>
    <property type="match status" value="1"/>
</dbReference>
<feature type="compositionally biased region" description="Acidic residues" evidence="1">
    <location>
        <begin position="571"/>
        <end position="593"/>
    </location>
</feature>
<gene>
    <name evidence="3" type="ORF">FGADI_12557</name>
</gene>
<reference evidence="3" key="1">
    <citation type="journal article" date="2020" name="BMC Genomics">
        <title>Correction to: Identification and distribution of gene clusters required for synthesis of sphingolipid metabolism inhibitors in diverse species of the filamentous fungus Fusarium.</title>
        <authorList>
            <person name="Kim H.S."/>
            <person name="Lohmar J.M."/>
            <person name="Busman M."/>
            <person name="Brown D.W."/>
            <person name="Naumann T.A."/>
            <person name="Divon H.H."/>
            <person name="Lysoe E."/>
            <person name="Uhlig S."/>
            <person name="Proctor R.H."/>
        </authorList>
    </citation>
    <scope>NUCLEOTIDE SEQUENCE</scope>
    <source>
        <strain evidence="3">NRRL 45417</strain>
    </source>
</reference>
<name>A0A8H4SRX3_9HYPO</name>
<organism evidence="3 4">
    <name type="scientific">Fusarium gaditjirri</name>
    <dbReference type="NCBI Taxonomy" id="282569"/>
    <lineage>
        <taxon>Eukaryota</taxon>
        <taxon>Fungi</taxon>
        <taxon>Dikarya</taxon>
        <taxon>Ascomycota</taxon>
        <taxon>Pezizomycotina</taxon>
        <taxon>Sordariomycetes</taxon>
        <taxon>Hypocreomycetidae</taxon>
        <taxon>Hypocreales</taxon>
        <taxon>Nectriaceae</taxon>
        <taxon>Fusarium</taxon>
        <taxon>Fusarium nisikadoi species complex</taxon>
    </lineage>
</organism>
<comment type="caution">
    <text evidence="3">The sequence shown here is derived from an EMBL/GenBank/DDBJ whole genome shotgun (WGS) entry which is preliminary data.</text>
</comment>
<dbReference type="EMBL" id="JABFAI010000418">
    <property type="protein sequence ID" value="KAF4944632.1"/>
    <property type="molecule type" value="Genomic_DNA"/>
</dbReference>
<dbReference type="Proteomes" id="UP000604273">
    <property type="component" value="Unassembled WGS sequence"/>
</dbReference>
<dbReference type="Pfam" id="PF00646">
    <property type="entry name" value="F-box"/>
    <property type="match status" value="1"/>
</dbReference>
<evidence type="ECO:0000313" key="4">
    <source>
        <dbReference type="Proteomes" id="UP000604273"/>
    </source>
</evidence>
<accession>A0A8H4SRX3</accession>
<evidence type="ECO:0000256" key="1">
    <source>
        <dbReference type="SAM" id="MobiDB-lite"/>
    </source>
</evidence>
<dbReference type="InterPro" id="IPR036047">
    <property type="entry name" value="F-box-like_dom_sf"/>
</dbReference>
<keyword evidence="4" id="KW-1185">Reference proteome</keyword>